<accession>A0A368HET5</accession>
<reference evidence="2 3" key="1">
    <citation type="submission" date="2018-02" db="EMBL/GenBank/DDBJ databases">
        <title>Insights into the biology of acidophilic members of the Acidiferrobacteraceae family derived from comparative genomic analyses.</title>
        <authorList>
            <person name="Issotta F."/>
            <person name="Thyssen C."/>
            <person name="Mena C."/>
            <person name="Moya A."/>
            <person name="Bellenberg S."/>
            <person name="Sproer C."/>
            <person name="Covarrubias P.C."/>
            <person name="Sand W."/>
            <person name="Quatrini R."/>
            <person name="Vera M."/>
        </authorList>
    </citation>
    <scope>NUCLEOTIDE SEQUENCE [LARGE SCALE GENOMIC DNA]</scope>
    <source>
        <strain evidence="3">m-1</strain>
    </source>
</reference>
<evidence type="ECO:0000313" key="3">
    <source>
        <dbReference type="Proteomes" id="UP000253250"/>
    </source>
</evidence>
<comment type="caution">
    <text evidence="2">The sequence shown here is derived from an EMBL/GenBank/DDBJ whole genome shotgun (WGS) entry which is preliminary data.</text>
</comment>
<evidence type="ECO:0000256" key="1">
    <source>
        <dbReference type="SAM" id="MobiDB-lite"/>
    </source>
</evidence>
<organism evidence="2 3">
    <name type="scientific">Acidiferrobacter thiooxydans</name>
    <dbReference type="NCBI Taxonomy" id="163359"/>
    <lineage>
        <taxon>Bacteria</taxon>
        <taxon>Pseudomonadati</taxon>
        <taxon>Pseudomonadota</taxon>
        <taxon>Gammaproteobacteria</taxon>
        <taxon>Acidiferrobacterales</taxon>
        <taxon>Acidiferrobacteraceae</taxon>
        <taxon>Acidiferrobacter</taxon>
    </lineage>
</organism>
<sequence>MVAQPRGILRFNGSAQALVKRVGAIATEALSVKHRVGGGPRVKGLNHEIPAASPAALLPMVRTQVQGAGSWYEEAPTQASPPRDAALYAGRCRTSRKGPGTDRRMPAWRPHLWPR</sequence>
<dbReference type="EMBL" id="PSYR01000002">
    <property type="protein sequence ID" value="RCN56943.1"/>
    <property type="molecule type" value="Genomic_DNA"/>
</dbReference>
<dbReference type="AlphaFoldDB" id="A0A368HET5"/>
<protein>
    <submittedName>
        <fullName evidence="2">Uncharacterized protein</fullName>
    </submittedName>
</protein>
<feature type="region of interest" description="Disordered" evidence="1">
    <location>
        <begin position="92"/>
        <end position="115"/>
    </location>
</feature>
<gene>
    <name evidence="2" type="ORF">C4900_14520</name>
</gene>
<name>A0A368HET5_9GAMM</name>
<keyword evidence="3" id="KW-1185">Reference proteome</keyword>
<dbReference type="Proteomes" id="UP000253250">
    <property type="component" value="Unassembled WGS sequence"/>
</dbReference>
<proteinExistence type="predicted"/>
<evidence type="ECO:0000313" key="2">
    <source>
        <dbReference type="EMBL" id="RCN56943.1"/>
    </source>
</evidence>